<dbReference type="GO" id="GO:0004176">
    <property type="term" value="F:ATP-dependent peptidase activity"/>
    <property type="evidence" value="ECO:0007669"/>
    <property type="project" value="InterPro"/>
</dbReference>
<evidence type="ECO:0000256" key="6">
    <source>
        <dbReference type="RuleBase" id="RU003567"/>
    </source>
</evidence>
<proteinExistence type="inferred from homology"/>
<reference evidence="7 8" key="1">
    <citation type="submission" date="2017-10" db="EMBL/GenBank/DDBJ databases">
        <title>Draft genome of Longibacter Salinarum.</title>
        <authorList>
            <person name="Goh K.M."/>
            <person name="Shamsir M.S."/>
            <person name="Lim S.W."/>
        </authorList>
    </citation>
    <scope>NUCLEOTIDE SEQUENCE [LARGE SCALE GENOMIC DNA]</scope>
    <source>
        <strain evidence="7 8">KCTC 52045</strain>
    </source>
</reference>
<dbReference type="GO" id="GO:0004252">
    <property type="term" value="F:serine-type endopeptidase activity"/>
    <property type="evidence" value="ECO:0007669"/>
    <property type="project" value="InterPro"/>
</dbReference>
<dbReference type="PANTHER" id="PTHR10381">
    <property type="entry name" value="ATP-DEPENDENT CLP PROTEASE PROTEOLYTIC SUBUNIT"/>
    <property type="match status" value="1"/>
</dbReference>
<dbReference type="RefSeq" id="WP_098074153.1">
    <property type="nucleotide sequence ID" value="NZ_PDEQ01000001.1"/>
</dbReference>
<dbReference type="PANTHER" id="PTHR10381:SF70">
    <property type="entry name" value="ATP-DEPENDENT CLP PROTEASE PROTEOLYTIC SUBUNIT"/>
    <property type="match status" value="1"/>
</dbReference>
<dbReference type="InterPro" id="IPR023562">
    <property type="entry name" value="ClpP/TepA"/>
</dbReference>
<protein>
    <recommendedName>
        <fullName evidence="6">ATP-dependent Clp protease proteolytic subunit</fullName>
    </recommendedName>
</protein>
<evidence type="ECO:0000256" key="4">
    <source>
        <dbReference type="ARBA" id="ARBA00022801"/>
    </source>
</evidence>
<dbReference type="PRINTS" id="PR00127">
    <property type="entry name" value="CLPPROTEASEP"/>
</dbReference>
<dbReference type="SUPFAM" id="SSF52096">
    <property type="entry name" value="ClpP/crotonase"/>
    <property type="match status" value="1"/>
</dbReference>
<dbReference type="GO" id="GO:0006515">
    <property type="term" value="P:protein quality control for misfolded or incompletely synthesized proteins"/>
    <property type="evidence" value="ECO:0007669"/>
    <property type="project" value="TreeGrafter"/>
</dbReference>
<evidence type="ECO:0000256" key="1">
    <source>
        <dbReference type="ARBA" id="ARBA00007039"/>
    </source>
</evidence>
<gene>
    <name evidence="7" type="ORF">CRI94_02955</name>
</gene>
<keyword evidence="2" id="KW-0963">Cytoplasm</keyword>
<evidence type="ECO:0000313" key="8">
    <source>
        <dbReference type="Proteomes" id="UP000220102"/>
    </source>
</evidence>
<dbReference type="Pfam" id="PF00574">
    <property type="entry name" value="CLP_protease"/>
    <property type="match status" value="1"/>
</dbReference>
<keyword evidence="8" id="KW-1185">Reference proteome</keyword>
<dbReference type="InterPro" id="IPR029045">
    <property type="entry name" value="ClpP/crotonase-like_dom_sf"/>
</dbReference>
<evidence type="ECO:0000256" key="5">
    <source>
        <dbReference type="ARBA" id="ARBA00022825"/>
    </source>
</evidence>
<dbReference type="Proteomes" id="UP000220102">
    <property type="component" value="Unassembled WGS sequence"/>
</dbReference>
<evidence type="ECO:0000313" key="7">
    <source>
        <dbReference type="EMBL" id="PEN15253.1"/>
    </source>
</evidence>
<dbReference type="InterPro" id="IPR001907">
    <property type="entry name" value="ClpP"/>
</dbReference>
<keyword evidence="5" id="KW-0720">Serine protease</keyword>
<evidence type="ECO:0000256" key="2">
    <source>
        <dbReference type="ARBA" id="ARBA00022490"/>
    </source>
</evidence>
<dbReference type="EMBL" id="PDEQ01000001">
    <property type="protein sequence ID" value="PEN15253.1"/>
    <property type="molecule type" value="Genomic_DNA"/>
</dbReference>
<sequence>MSLPEFIRSELPGVSRSDRTLVLSRPIDADVASQLSQHLMLLDREGNDPVRLMLTNAPGGDAEAACSLVDVMRDMDAPVTVIAGGGVQGAGLLLLTGTDEQHRIALENVRFRFEPPEISAAAGESVEDVADRKADLERRVVRLLTEATGQSGARVREDLASHTSLTAEEAVMYGLVHRIIMRSDRS</sequence>
<dbReference type="Gene3D" id="3.90.226.10">
    <property type="entry name" value="2-enoyl-CoA Hydratase, Chain A, domain 1"/>
    <property type="match status" value="1"/>
</dbReference>
<dbReference type="AlphaFoldDB" id="A0A2A8D379"/>
<comment type="caution">
    <text evidence="7">The sequence shown here is derived from an EMBL/GenBank/DDBJ whole genome shotgun (WGS) entry which is preliminary data.</text>
</comment>
<keyword evidence="3" id="KW-0645">Protease</keyword>
<accession>A0A2A8D379</accession>
<dbReference type="GO" id="GO:0051117">
    <property type="term" value="F:ATPase binding"/>
    <property type="evidence" value="ECO:0007669"/>
    <property type="project" value="TreeGrafter"/>
</dbReference>
<comment type="similarity">
    <text evidence="1 6">Belongs to the peptidase S14 family.</text>
</comment>
<dbReference type="GO" id="GO:0009368">
    <property type="term" value="C:endopeptidase Clp complex"/>
    <property type="evidence" value="ECO:0007669"/>
    <property type="project" value="TreeGrafter"/>
</dbReference>
<organism evidence="7 8">
    <name type="scientific">Longibacter salinarum</name>
    <dbReference type="NCBI Taxonomy" id="1850348"/>
    <lineage>
        <taxon>Bacteria</taxon>
        <taxon>Pseudomonadati</taxon>
        <taxon>Rhodothermota</taxon>
        <taxon>Rhodothermia</taxon>
        <taxon>Rhodothermales</taxon>
        <taxon>Salisaetaceae</taxon>
        <taxon>Longibacter</taxon>
    </lineage>
</organism>
<keyword evidence="4" id="KW-0378">Hydrolase</keyword>
<evidence type="ECO:0000256" key="3">
    <source>
        <dbReference type="ARBA" id="ARBA00022670"/>
    </source>
</evidence>
<dbReference type="OrthoDB" id="3825333at2"/>
<name>A0A2A8D379_9BACT</name>